<dbReference type="EMBL" id="JAVREH010000011">
    <property type="protein sequence ID" value="MDT0261892.1"/>
    <property type="molecule type" value="Genomic_DNA"/>
</dbReference>
<protein>
    <submittedName>
        <fullName evidence="3">Uncharacterized protein</fullName>
    </submittedName>
</protein>
<dbReference type="RefSeq" id="WP_311423044.1">
    <property type="nucleotide sequence ID" value="NZ_JAVREH010000011.1"/>
</dbReference>
<feature type="compositionally biased region" description="Low complexity" evidence="1">
    <location>
        <begin position="56"/>
        <end position="69"/>
    </location>
</feature>
<evidence type="ECO:0000313" key="3">
    <source>
        <dbReference type="EMBL" id="MDT0261892.1"/>
    </source>
</evidence>
<feature type="compositionally biased region" description="Pro residues" evidence="1">
    <location>
        <begin position="81"/>
        <end position="91"/>
    </location>
</feature>
<organism evidence="3 4">
    <name type="scientific">Jatrophihabitans lederbergiae</name>
    <dbReference type="NCBI Taxonomy" id="3075547"/>
    <lineage>
        <taxon>Bacteria</taxon>
        <taxon>Bacillati</taxon>
        <taxon>Actinomycetota</taxon>
        <taxon>Actinomycetes</taxon>
        <taxon>Jatrophihabitantales</taxon>
        <taxon>Jatrophihabitantaceae</taxon>
        <taxon>Jatrophihabitans</taxon>
    </lineage>
</organism>
<proteinExistence type="predicted"/>
<keyword evidence="2" id="KW-0812">Transmembrane</keyword>
<keyword evidence="2" id="KW-0472">Membrane</keyword>
<reference evidence="4" key="1">
    <citation type="submission" date="2023-07" db="EMBL/GenBank/DDBJ databases">
        <title>30 novel species of actinomycetes from the DSMZ collection.</title>
        <authorList>
            <person name="Nouioui I."/>
        </authorList>
    </citation>
    <scope>NUCLEOTIDE SEQUENCE [LARGE SCALE GENOMIC DNA]</scope>
    <source>
        <strain evidence="4">DSM 44399</strain>
    </source>
</reference>
<dbReference type="Proteomes" id="UP001183176">
    <property type="component" value="Unassembled WGS sequence"/>
</dbReference>
<feature type="transmembrane region" description="Helical" evidence="2">
    <location>
        <begin position="23"/>
        <end position="39"/>
    </location>
</feature>
<name>A0ABU2JAA7_9ACTN</name>
<accession>A0ABU2JAA7</accession>
<feature type="region of interest" description="Disordered" evidence="1">
    <location>
        <begin position="54"/>
        <end position="91"/>
    </location>
</feature>
<comment type="caution">
    <text evidence="3">The sequence shown here is derived from an EMBL/GenBank/DDBJ whole genome shotgun (WGS) entry which is preliminary data.</text>
</comment>
<evidence type="ECO:0000256" key="2">
    <source>
        <dbReference type="SAM" id="Phobius"/>
    </source>
</evidence>
<evidence type="ECO:0000256" key="1">
    <source>
        <dbReference type="SAM" id="MobiDB-lite"/>
    </source>
</evidence>
<keyword evidence="4" id="KW-1185">Reference proteome</keyword>
<keyword evidence="2" id="KW-1133">Transmembrane helix</keyword>
<gene>
    <name evidence="3" type="ORF">RM423_10840</name>
</gene>
<sequence length="91" mass="9697">MTAPLLSASVVLADSDTGKGSPIGLFVLLLLVVAVYFLYRSMSRHIRRVPPSFDRAATSAEQPAASAEQLVDQPTNEEQSPPQPPLAGPRP</sequence>
<evidence type="ECO:0000313" key="4">
    <source>
        <dbReference type="Proteomes" id="UP001183176"/>
    </source>
</evidence>